<dbReference type="PANTHER" id="PTHR43179:SF12">
    <property type="entry name" value="GALACTOFURANOSYLTRANSFERASE GLFT2"/>
    <property type="match status" value="1"/>
</dbReference>
<dbReference type="InterPro" id="IPR001173">
    <property type="entry name" value="Glyco_trans_2-like"/>
</dbReference>
<gene>
    <name evidence="6" type="primary">glfT1</name>
    <name evidence="6" type="ORF">CLTHE_02420</name>
</gene>
<dbReference type="EC" id="2.4.1.287" evidence="6"/>
<accession>A0A1V4SYV7</accession>
<evidence type="ECO:0000313" key="7">
    <source>
        <dbReference type="Proteomes" id="UP000191448"/>
    </source>
</evidence>
<dbReference type="SUPFAM" id="SSF53448">
    <property type="entry name" value="Nucleotide-diphospho-sugar transferases"/>
    <property type="match status" value="1"/>
</dbReference>
<dbReference type="GO" id="GO:0016757">
    <property type="term" value="F:glycosyltransferase activity"/>
    <property type="evidence" value="ECO:0007669"/>
    <property type="project" value="UniProtKB-KW"/>
</dbReference>
<comment type="pathway">
    <text evidence="1">Cell wall biogenesis; cell wall polysaccharide biosynthesis.</text>
</comment>
<dbReference type="InterPro" id="IPR029044">
    <property type="entry name" value="Nucleotide-diphossugar_trans"/>
</dbReference>
<dbReference type="Proteomes" id="UP000191448">
    <property type="component" value="Unassembled WGS sequence"/>
</dbReference>
<keyword evidence="4 6" id="KW-0808">Transferase</keyword>
<sequence>MRICAVIVTYNRIDLLKSTIEKLLNQSLKLDEIIIIDNNCTDGTREYLRDLKEEKVTPVFLDENIGGAGGFNKGIKKAYEKGHDYIWIMDDDTFATETALENMINKIEIIGEDKIGFLCSNVLFKDNKACVMNVPTVKPVWNDYITDGLVRVKNASFVSMLFSRKIVKEFGLPIKDFFIWGDDTEYTLRISEKYECYMCIDSIVHHYMKSNVGVDIINGDTDRVGRYFFEYRNKFYMNKKRGFRGVIFHTKYTIKSILQILLKSKEGKGKKVKVVLKGYFSGITFNPRIEHVK</sequence>
<reference evidence="6 7" key="1">
    <citation type="submission" date="2016-02" db="EMBL/GenBank/DDBJ databases">
        <title>Genome sequence of Clostridium thermobutyricum DSM 4928.</title>
        <authorList>
            <person name="Poehlein A."/>
            <person name="Daniel R."/>
        </authorList>
    </citation>
    <scope>NUCLEOTIDE SEQUENCE [LARGE SCALE GENOMIC DNA]</scope>
    <source>
        <strain evidence="6 7">DSM 4928</strain>
    </source>
</reference>
<evidence type="ECO:0000259" key="5">
    <source>
        <dbReference type="Pfam" id="PF00535"/>
    </source>
</evidence>
<name>A0A1V4SYV7_9CLOT</name>
<dbReference type="RefSeq" id="WP_080021629.1">
    <property type="nucleotide sequence ID" value="NZ_LTAY01000015.1"/>
</dbReference>
<keyword evidence="3 6" id="KW-0328">Glycosyltransferase</keyword>
<proteinExistence type="inferred from homology"/>
<comment type="similarity">
    <text evidence="2">Belongs to the glycosyltransferase 2 family.</text>
</comment>
<dbReference type="AlphaFoldDB" id="A0A1V4SYV7"/>
<dbReference type="OrthoDB" id="7665907at2"/>
<protein>
    <submittedName>
        <fullName evidence="6">Galactofuranosyl transferase GlfT1</fullName>
        <ecNumber evidence="6">2.4.1.287</ecNumber>
    </submittedName>
</protein>
<dbReference type="EMBL" id="LTAY01000015">
    <property type="protein sequence ID" value="OPX50385.1"/>
    <property type="molecule type" value="Genomic_DNA"/>
</dbReference>
<evidence type="ECO:0000256" key="2">
    <source>
        <dbReference type="ARBA" id="ARBA00006739"/>
    </source>
</evidence>
<feature type="domain" description="Glycosyltransferase 2-like" evidence="5">
    <location>
        <begin position="5"/>
        <end position="109"/>
    </location>
</feature>
<comment type="caution">
    <text evidence="6">The sequence shown here is derived from an EMBL/GenBank/DDBJ whole genome shotgun (WGS) entry which is preliminary data.</text>
</comment>
<dbReference type="CDD" id="cd04185">
    <property type="entry name" value="GT_2_like_b"/>
    <property type="match status" value="1"/>
</dbReference>
<evidence type="ECO:0000256" key="4">
    <source>
        <dbReference type="ARBA" id="ARBA00022679"/>
    </source>
</evidence>
<dbReference type="Gene3D" id="3.90.550.10">
    <property type="entry name" value="Spore Coat Polysaccharide Biosynthesis Protein SpsA, Chain A"/>
    <property type="match status" value="1"/>
</dbReference>
<evidence type="ECO:0000313" key="6">
    <source>
        <dbReference type="EMBL" id="OPX50385.1"/>
    </source>
</evidence>
<evidence type="ECO:0000256" key="3">
    <source>
        <dbReference type="ARBA" id="ARBA00022676"/>
    </source>
</evidence>
<dbReference type="Pfam" id="PF00535">
    <property type="entry name" value="Glycos_transf_2"/>
    <property type="match status" value="1"/>
</dbReference>
<organism evidence="6 7">
    <name type="scientific">Clostridium thermobutyricum DSM 4928</name>
    <dbReference type="NCBI Taxonomy" id="1121339"/>
    <lineage>
        <taxon>Bacteria</taxon>
        <taxon>Bacillati</taxon>
        <taxon>Bacillota</taxon>
        <taxon>Clostridia</taxon>
        <taxon>Eubacteriales</taxon>
        <taxon>Clostridiaceae</taxon>
        <taxon>Clostridium</taxon>
    </lineage>
</organism>
<evidence type="ECO:0000256" key="1">
    <source>
        <dbReference type="ARBA" id="ARBA00004776"/>
    </source>
</evidence>
<dbReference type="PANTHER" id="PTHR43179">
    <property type="entry name" value="RHAMNOSYLTRANSFERASE WBBL"/>
    <property type="match status" value="1"/>
</dbReference>